<evidence type="ECO:0000313" key="1">
    <source>
        <dbReference type="EMBL" id="MBM3094878.1"/>
    </source>
</evidence>
<evidence type="ECO:0000313" key="2">
    <source>
        <dbReference type="Proteomes" id="UP000744980"/>
    </source>
</evidence>
<dbReference type="EMBL" id="WXFA01000033">
    <property type="protein sequence ID" value="MBM3094878.1"/>
    <property type="molecule type" value="Genomic_DNA"/>
</dbReference>
<dbReference type="AlphaFoldDB" id="A0AAW4FU66"/>
<proteinExistence type="predicted"/>
<keyword evidence="2" id="KW-1185">Reference proteome</keyword>
<dbReference type="Proteomes" id="UP000744980">
    <property type="component" value="Unassembled WGS sequence"/>
</dbReference>
<dbReference type="RefSeq" id="WP_203529430.1">
    <property type="nucleotide sequence ID" value="NZ_CP083371.1"/>
</dbReference>
<comment type="caution">
    <text evidence="1">The sequence shown here is derived from an EMBL/GenBank/DDBJ whole genome shotgun (WGS) entry which is preliminary data.</text>
</comment>
<reference evidence="1 2" key="1">
    <citation type="submission" date="2020-01" db="EMBL/GenBank/DDBJ databases">
        <title>Draft genome assembly of Ensifer adhaerens T173.</title>
        <authorList>
            <person name="Craig J.E."/>
            <person name="Stinchcombe J.R."/>
        </authorList>
    </citation>
    <scope>NUCLEOTIDE SEQUENCE [LARGE SCALE GENOMIC DNA]</scope>
    <source>
        <strain evidence="1 2">T173</strain>
    </source>
</reference>
<name>A0AAW4FU66_9HYPH</name>
<sequence length="102" mass="11663">MSQLTGLMKIIPAFYCPRRRILAAASGFRHMLAVQGCHGATALATASAIDYIKSIQNYRRFIMLSQRKLASQFQPRFVLQLWNAMLRVQTRETASLFGRRSR</sequence>
<accession>A0AAW4FU66</accession>
<organism evidence="1 2">
    <name type="scientific">Ensifer canadensis</name>
    <dbReference type="NCBI Taxonomy" id="555315"/>
    <lineage>
        <taxon>Bacteria</taxon>
        <taxon>Pseudomonadati</taxon>
        <taxon>Pseudomonadota</taxon>
        <taxon>Alphaproteobacteria</taxon>
        <taxon>Hyphomicrobiales</taxon>
        <taxon>Rhizobiaceae</taxon>
        <taxon>Sinorhizobium/Ensifer group</taxon>
        <taxon>Ensifer</taxon>
    </lineage>
</organism>
<protein>
    <submittedName>
        <fullName evidence="1">Uncharacterized protein</fullName>
    </submittedName>
</protein>
<gene>
    <name evidence="1" type="ORF">GFB56_29500</name>
</gene>